<protein>
    <submittedName>
        <fullName evidence="1">Uncharacterized protein</fullName>
    </submittedName>
</protein>
<dbReference type="AlphaFoldDB" id="A0AAV2MKN0"/>
<sequence>MGVLGWGEAWLALRGHQDFMKRSSCFGAVGWRPCKDGCRSVRGRQWFGCCASGSGAFCYGWGLVRELGVRSGSFMEWGFARVSVVHYGRWEGTGVALFVLRGRAGVEGRRYGRVEPRDWVSESVWKGGGEGGDGDGVEREKGALGVVH</sequence>
<gene>
    <name evidence="1" type="ORF">KC01_LOCUS39854</name>
</gene>
<organism evidence="1 2">
    <name type="scientific">Knipowitschia caucasica</name>
    <name type="common">Caucasian dwarf goby</name>
    <name type="synonym">Pomatoschistus caucasicus</name>
    <dbReference type="NCBI Taxonomy" id="637954"/>
    <lineage>
        <taxon>Eukaryota</taxon>
        <taxon>Metazoa</taxon>
        <taxon>Chordata</taxon>
        <taxon>Craniata</taxon>
        <taxon>Vertebrata</taxon>
        <taxon>Euteleostomi</taxon>
        <taxon>Actinopterygii</taxon>
        <taxon>Neopterygii</taxon>
        <taxon>Teleostei</taxon>
        <taxon>Neoteleostei</taxon>
        <taxon>Acanthomorphata</taxon>
        <taxon>Gobiaria</taxon>
        <taxon>Gobiiformes</taxon>
        <taxon>Gobioidei</taxon>
        <taxon>Gobiidae</taxon>
        <taxon>Gobiinae</taxon>
        <taxon>Knipowitschia</taxon>
    </lineage>
</organism>
<dbReference type="Proteomes" id="UP001497482">
    <property type="component" value="Chromosome 8"/>
</dbReference>
<accession>A0AAV2MKN0</accession>
<reference evidence="1 2" key="1">
    <citation type="submission" date="2024-04" db="EMBL/GenBank/DDBJ databases">
        <authorList>
            <person name="Waldvogel A.-M."/>
            <person name="Schoenle A."/>
        </authorList>
    </citation>
    <scope>NUCLEOTIDE SEQUENCE [LARGE SCALE GENOMIC DNA]</scope>
</reference>
<dbReference type="EMBL" id="OZ035830">
    <property type="protein sequence ID" value="CAL1613684.1"/>
    <property type="molecule type" value="Genomic_DNA"/>
</dbReference>
<proteinExistence type="predicted"/>
<evidence type="ECO:0000313" key="2">
    <source>
        <dbReference type="Proteomes" id="UP001497482"/>
    </source>
</evidence>
<name>A0AAV2MKN0_KNICA</name>
<evidence type="ECO:0000313" key="1">
    <source>
        <dbReference type="EMBL" id="CAL1613684.1"/>
    </source>
</evidence>
<keyword evidence="2" id="KW-1185">Reference proteome</keyword>